<dbReference type="Pfam" id="PF02613">
    <property type="entry name" value="Nitrate_red_del"/>
    <property type="match status" value="1"/>
</dbReference>
<organism evidence="3">
    <name type="scientific">Shewanella frigidimarina</name>
    <dbReference type="NCBI Taxonomy" id="56812"/>
    <lineage>
        <taxon>Bacteria</taxon>
        <taxon>Pseudomonadati</taxon>
        <taxon>Pseudomonadota</taxon>
        <taxon>Gammaproteobacteria</taxon>
        <taxon>Alteromonadales</taxon>
        <taxon>Shewanellaceae</taxon>
        <taxon>Shewanella</taxon>
    </lineage>
</organism>
<dbReference type="InterPro" id="IPR036411">
    <property type="entry name" value="TorD-like_sf"/>
</dbReference>
<dbReference type="NCBIfam" id="TIGR00684">
    <property type="entry name" value="narJ"/>
    <property type="match status" value="1"/>
</dbReference>
<dbReference type="InterPro" id="IPR020945">
    <property type="entry name" value="DMSO/NO3_reduct_chaperone"/>
</dbReference>
<dbReference type="GO" id="GO:0016530">
    <property type="term" value="F:metallochaperone activity"/>
    <property type="evidence" value="ECO:0007669"/>
    <property type="project" value="TreeGrafter"/>
</dbReference>
<evidence type="ECO:0000256" key="1">
    <source>
        <dbReference type="ARBA" id="ARBA00023063"/>
    </source>
</evidence>
<evidence type="ECO:0000313" key="3">
    <source>
        <dbReference type="EMBL" id="KVX03563.1"/>
    </source>
</evidence>
<keyword evidence="1" id="KW-0534">Nitrate assimilation</keyword>
<reference evidence="3 4" key="1">
    <citation type="submission" date="2016-01" db="EMBL/GenBank/DDBJ databases">
        <title>Draft genome of the antarctic isolate Shewanella frigidimarina Ag06-30.</title>
        <authorList>
            <person name="Parmeciano Di Noto G."/>
            <person name="Vazquez S."/>
            <person name="Mac Cormack W."/>
            <person name="Iriarte A."/>
            <person name="Quiroga C."/>
        </authorList>
    </citation>
    <scope>NUCLEOTIDE SEQUENCE [LARGE SCALE GENOMIC DNA]</scope>
    <source>
        <strain evidence="3 4">Ag06-30</strain>
    </source>
</reference>
<evidence type="ECO:0000313" key="4">
    <source>
        <dbReference type="Proteomes" id="UP000055702"/>
    </source>
</evidence>
<dbReference type="Proteomes" id="UP000055702">
    <property type="component" value="Unassembled WGS sequence"/>
</dbReference>
<dbReference type="AlphaFoldDB" id="A0A119D0W0"/>
<proteinExistence type="predicted"/>
<dbReference type="EMBL" id="LRDC01000001">
    <property type="protein sequence ID" value="KVX03563.1"/>
    <property type="molecule type" value="Genomic_DNA"/>
</dbReference>
<gene>
    <name evidence="3" type="ORF">AWJ07_03130</name>
</gene>
<feature type="region of interest" description="Disordered" evidence="2">
    <location>
        <begin position="202"/>
        <end position="224"/>
    </location>
</feature>
<sequence>MQVLSVISHLLDYPKQEMIPARDELIEVVQQSPLNKQHQAAVIGFIEQRFAGDLMDWQAEYDGLFERGRALGLWLFEHIHGESRDRGQAMVDLVGQYKQAGLELDKKELPDYIPLFLEFLSSQGDENATAGLQEVEHILALLFCRLEKRQSDYAVLLDALLHVAQNQVDLTPIRAQLVNEKRDDTKQAIDKEWEEEAVTFGAPDAENCPSSVNRPSESQRKDQFVPVTWTGFDKRAS</sequence>
<protein>
    <submittedName>
        <fullName evidence="3">Nitrate reductase</fullName>
    </submittedName>
</protein>
<dbReference type="GO" id="GO:0051082">
    <property type="term" value="F:unfolded protein binding"/>
    <property type="evidence" value="ECO:0007669"/>
    <property type="project" value="InterPro"/>
</dbReference>
<dbReference type="SUPFAM" id="SSF89155">
    <property type="entry name" value="TorD-like"/>
    <property type="match status" value="1"/>
</dbReference>
<dbReference type="GO" id="GO:0042128">
    <property type="term" value="P:nitrate assimilation"/>
    <property type="evidence" value="ECO:0007669"/>
    <property type="project" value="UniProtKB-KW"/>
</dbReference>
<accession>A0A119D0W0</accession>
<dbReference type="GO" id="GO:0051131">
    <property type="term" value="P:chaperone-mediated protein complex assembly"/>
    <property type="evidence" value="ECO:0007669"/>
    <property type="project" value="InterPro"/>
</dbReference>
<dbReference type="InterPro" id="IPR003765">
    <property type="entry name" value="NO3_reductase_chaperone_NarJ"/>
</dbReference>
<dbReference type="RefSeq" id="WP_059744252.1">
    <property type="nucleotide sequence ID" value="NZ_LRDC01000001.1"/>
</dbReference>
<dbReference type="PANTHER" id="PTHR43680:SF2">
    <property type="entry name" value="NITRATE REDUCTASE MOLYBDENUM COFACTOR ASSEMBLY CHAPERONE NARJ"/>
    <property type="match status" value="1"/>
</dbReference>
<dbReference type="Gene3D" id="1.10.3480.10">
    <property type="entry name" value="TorD-like"/>
    <property type="match status" value="1"/>
</dbReference>
<dbReference type="PANTHER" id="PTHR43680">
    <property type="entry name" value="NITRATE REDUCTASE MOLYBDENUM COFACTOR ASSEMBLY CHAPERONE"/>
    <property type="match status" value="1"/>
</dbReference>
<name>A0A119D0W0_SHEFR</name>
<evidence type="ECO:0000256" key="2">
    <source>
        <dbReference type="SAM" id="MobiDB-lite"/>
    </source>
</evidence>
<comment type="caution">
    <text evidence="3">The sequence shown here is derived from an EMBL/GenBank/DDBJ whole genome shotgun (WGS) entry which is preliminary data.</text>
</comment>